<dbReference type="PANTHER" id="PTHR10036">
    <property type="entry name" value="CD59 GLYCOPROTEIN"/>
    <property type="match status" value="1"/>
</dbReference>
<dbReference type="CDD" id="cd00117">
    <property type="entry name" value="TFP"/>
    <property type="match status" value="1"/>
</dbReference>
<evidence type="ECO:0000256" key="1">
    <source>
        <dbReference type="ARBA" id="ARBA00022729"/>
    </source>
</evidence>
<comment type="caution">
    <text evidence="4">The sequence shown here is derived from an EMBL/GenBank/DDBJ whole genome shotgun (WGS) entry which is preliminary data.</text>
</comment>
<keyword evidence="5" id="KW-1185">Reference proteome</keyword>
<evidence type="ECO:0000259" key="3">
    <source>
        <dbReference type="SMART" id="SM00134"/>
    </source>
</evidence>
<accession>A0ABN8M107</accession>
<sequence>MFLIFISWTGFSYTTEYAKKKKNLKKEQSRAVRDDIHGYALKCYECFSLKSWDDCKNSTLQVNCSDSQDRCGKGDVKVESSGVTKEAFGKGCTTSSDCSGDICNWNDPSVKITKCEIDCCKGDLCNRAKVPMVSAIMLLSCAIVAFAR</sequence>
<dbReference type="Gene3D" id="2.10.60.10">
    <property type="entry name" value="CD59"/>
    <property type="match status" value="1"/>
</dbReference>
<keyword evidence="2" id="KW-1015">Disulfide bond</keyword>
<organism evidence="4 5">
    <name type="scientific">Porites evermanni</name>
    <dbReference type="NCBI Taxonomy" id="104178"/>
    <lineage>
        <taxon>Eukaryota</taxon>
        <taxon>Metazoa</taxon>
        <taxon>Cnidaria</taxon>
        <taxon>Anthozoa</taxon>
        <taxon>Hexacorallia</taxon>
        <taxon>Scleractinia</taxon>
        <taxon>Fungiina</taxon>
        <taxon>Poritidae</taxon>
        <taxon>Porites</taxon>
    </lineage>
</organism>
<reference evidence="4 5" key="1">
    <citation type="submission" date="2022-05" db="EMBL/GenBank/DDBJ databases">
        <authorList>
            <consortium name="Genoscope - CEA"/>
            <person name="William W."/>
        </authorList>
    </citation>
    <scope>NUCLEOTIDE SEQUENCE [LARGE SCALE GENOMIC DNA]</scope>
</reference>
<protein>
    <recommendedName>
        <fullName evidence="3">UPAR/Ly6 domain-containing protein</fullName>
    </recommendedName>
</protein>
<evidence type="ECO:0000313" key="4">
    <source>
        <dbReference type="EMBL" id="CAH3023072.1"/>
    </source>
</evidence>
<keyword evidence="1" id="KW-0732">Signal</keyword>
<dbReference type="Proteomes" id="UP001159427">
    <property type="component" value="Unassembled WGS sequence"/>
</dbReference>
<proteinExistence type="predicted"/>
<dbReference type="InterPro" id="IPR045860">
    <property type="entry name" value="Snake_toxin-like_sf"/>
</dbReference>
<name>A0ABN8M107_9CNID</name>
<evidence type="ECO:0000256" key="2">
    <source>
        <dbReference type="ARBA" id="ARBA00023157"/>
    </source>
</evidence>
<dbReference type="Pfam" id="PF00021">
    <property type="entry name" value="UPAR_LY6"/>
    <property type="match status" value="1"/>
</dbReference>
<dbReference type="EMBL" id="CALNXI010000246">
    <property type="protein sequence ID" value="CAH3023072.1"/>
    <property type="molecule type" value="Genomic_DNA"/>
</dbReference>
<dbReference type="SMART" id="SM00134">
    <property type="entry name" value="LU"/>
    <property type="match status" value="1"/>
</dbReference>
<evidence type="ECO:0000313" key="5">
    <source>
        <dbReference type="Proteomes" id="UP001159427"/>
    </source>
</evidence>
<feature type="domain" description="UPAR/Ly6" evidence="3">
    <location>
        <begin position="41"/>
        <end position="134"/>
    </location>
</feature>
<dbReference type="InterPro" id="IPR016054">
    <property type="entry name" value="LY6_UPA_recep-like"/>
</dbReference>
<dbReference type="SUPFAM" id="SSF57302">
    <property type="entry name" value="Snake toxin-like"/>
    <property type="match status" value="1"/>
</dbReference>
<gene>
    <name evidence="4" type="ORF">PEVE_00018016</name>
</gene>